<gene>
    <name evidence="2" type="ORF">QO011_000709</name>
</gene>
<organism evidence="2 3">
    <name type="scientific">Labrys wisconsinensis</name>
    <dbReference type="NCBI Taxonomy" id="425677"/>
    <lineage>
        <taxon>Bacteria</taxon>
        <taxon>Pseudomonadati</taxon>
        <taxon>Pseudomonadota</taxon>
        <taxon>Alphaproteobacteria</taxon>
        <taxon>Hyphomicrobiales</taxon>
        <taxon>Xanthobacteraceae</taxon>
        <taxon>Labrys</taxon>
    </lineage>
</organism>
<keyword evidence="3" id="KW-1185">Reference proteome</keyword>
<dbReference type="Proteomes" id="UP001242480">
    <property type="component" value="Unassembled WGS sequence"/>
</dbReference>
<accession>A0ABU0J332</accession>
<sequence length="253" mass="27447">MDGNEEATIDINVSKERQTRQRSTIGFPYMDLKAAIEIADAIHSHVGTGDCTDDQLAAWTDQSAKSSMFRAQYYAARMFGLISGDGGHHRLTDAGRAIVDPDQAREAKANAFMAVPLYQRVYDKYKGGVLPPVAALERDMVGIGVSEKQKDKARQVFERSAEQAGFFENGKTKLVMPGVIAGKELLRDPSPAAPKNGNGGNGGGGGNSVDPIIQGLLARLPPTGAIWPEDERTLWLDLLKGSFKLIYKDRSPQ</sequence>
<evidence type="ECO:0000313" key="3">
    <source>
        <dbReference type="Proteomes" id="UP001242480"/>
    </source>
</evidence>
<reference evidence="2 3" key="1">
    <citation type="submission" date="2023-07" db="EMBL/GenBank/DDBJ databases">
        <title>Genomic Encyclopedia of Type Strains, Phase IV (KMG-IV): sequencing the most valuable type-strain genomes for metagenomic binning, comparative biology and taxonomic classification.</title>
        <authorList>
            <person name="Goeker M."/>
        </authorList>
    </citation>
    <scope>NUCLEOTIDE SEQUENCE [LARGE SCALE GENOMIC DNA]</scope>
    <source>
        <strain evidence="2 3">DSM 19619</strain>
    </source>
</reference>
<comment type="caution">
    <text evidence="2">The sequence shown here is derived from an EMBL/GenBank/DDBJ whole genome shotgun (WGS) entry which is preliminary data.</text>
</comment>
<dbReference type="EMBL" id="JAUSVX010000001">
    <property type="protein sequence ID" value="MDQ0467714.1"/>
    <property type="molecule type" value="Genomic_DNA"/>
</dbReference>
<dbReference type="RefSeq" id="WP_307267753.1">
    <property type="nucleotide sequence ID" value="NZ_JAUSVX010000001.1"/>
</dbReference>
<evidence type="ECO:0000256" key="1">
    <source>
        <dbReference type="SAM" id="MobiDB-lite"/>
    </source>
</evidence>
<protein>
    <submittedName>
        <fullName evidence="2">Uncharacterized protein</fullName>
    </submittedName>
</protein>
<feature type="region of interest" description="Disordered" evidence="1">
    <location>
        <begin position="186"/>
        <end position="208"/>
    </location>
</feature>
<name>A0ABU0J332_9HYPH</name>
<evidence type="ECO:0000313" key="2">
    <source>
        <dbReference type="EMBL" id="MDQ0467714.1"/>
    </source>
</evidence>
<feature type="compositionally biased region" description="Gly residues" evidence="1">
    <location>
        <begin position="197"/>
        <end position="207"/>
    </location>
</feature>
<proteinExistence type="predicted"/>